<evidence type="ECO:0000313" key="2">
    <source>
        <dbReference type="Proteomes" id="UP000593564"/>
    </source>
</evidence>
<organism evidence="1 2">
    <name type="scientific">Camellia sinensis</name>
    <name type="common">Tea plant</name>
    <name type="synonym">Thea sinensis</name>
    <dbReference type="NCBI Taxonomy" id="4442"/>
    <lineage>
        <taxon>Eukaryota</taxon>
        <taxon>Viridiplantae</taxon>
        <taxon>Streptophyta</taxon>
        <taxon>Embryophyta</taxon>
        <taxon>Tracheophyta</taxon>
        <taxon>Spermatophyta</taxon>
        <taxon>Magnoliopsida</taxon>
        <taxon>eudicotyledons</taxon>
        <taxon>Gunneridae</taxon>
        <taxon>Pentapetalae</taxon>
        <taxon>asterids</taxon>
        <taxon>Ericales</taxon>
        <taxon>Theaceae</taxon>
        <taxon>Camellia</taxon>
    </lineage>
</organism>
<keyword evidence="2" id="KW-1185">Reference proteome</keyword>
<comment type="caution">
    <text evidence="1">The sequence shown here is derived from an EMBL/GenBank/DDBJ whole genome shotgun (WGS) entry which is preliminary data.</text>
</comment>
<dbReference type="Gene3D" id="1.20.58.2220">
    <property type="entry name" value="Formin, FH2 domain"/>
    <property type="match status" value="1"/>
</dbReference>
<reference evidence="2" key="1">
    <citation type="journal article" date="2020" name="Nat. Commun.">
        <title>Genome assembly of wild tea tree DASZ reveals pedigree and selection history of tea varieties.</title>
        <authorList>
            <person name="Zhang W."/>
            <person name="Zhang Y."/>
            <person name="Qiu H."/>
            <person name="Guo Y."/>
            <person name="Wan H."/>
            <person name="Zhang X."/>
            <person name="Scossa F."/>
            <person name="Alseekh S."/>
            <person name="Zhang Q."/>
            <person name="Wang P."/>
            <person name="Xu L."/>
            <person name="Schmidt M.H."/>
            <person name="Jia X."/>
            <person name="Li D."/>
            <person name="Zhu A."/>
            <person name="Guo F."/>
            <person name="Chen W."/>
            <person name="Ni D."/>
            <person name="Usadel B."/>
            <person name="Fernie A.R."/>
            <person name="Wen W."/>
        </authorList>
    </citation>
    <scope>NUCLEOTIDE SEQUENCE [LARGE SCALE GENOMIC DNA]</scope>
    <source>
        <strain evidence="2">cv. G240</strain>
    </source>
</reference>
<dbReference type="InterPro" id="IPR042201">
    <property type="entry name" value="FH2_Formin_sf"/>
</dbReference>
<sequence length="266" mass="29522">MHSSRPAKDAILAKKSADRQYTLPMAAKTSRWPLATAGGVWGCLTRHSLPLQGKMQVFGAKPDTKRSNSHNQVPITQKQYSLDLINNSISEVVDNLSYRPARILTTLPLRNFIDLIPSAVFLGVDECPIGGVHCEYLRSELLFPISFEHVQVNDLRCNLNTINAAAREVLPLFRVKESTKLHQVMQTILTLGNALNQGTALLELSIEKMPELLDFDKDLVHLEAASKVCIFLNVIREWGVSSGVVQFIACSIYISNGQNQLKSLAE</sequence>
<protein>
    <recommendedName>
        <fullName evidence="3">FH2 domain-containing protein</fullName>
    </recommendedName>
</protein>
<dbReference type="Proteomes" id="UP000593564">
    <property type="component" value="Unassembled WGS sequence"/>
</dbReference>
<dbReference type="SUPFAM" id="SSF101447">
    <property type="entry name" value="Formin homology 2 domain (FH2 domain)"/>
    <property type="match status" value="1"/>
</dbReference>
<name>A0A7J7I2A1_CAMSI</name>
<reference evidence="1 2" key="2">
    <citation type="submission" date="2020-07" db="EMBL/GenBank/DDBJ databases">
        <title>Genome assembly of wild tea tree DASZ reveals pedigree and selection history of tea varieties.</title>
        <authorList>
            <person name="Zhang W."/>
        </authorList>
    </citation>
    <scope>NUCLEOTIDE SEQUENCE [LARGE SCALE GENOMIC DNA]</scope>
    <source>
        <strain evidence="2">cv. G240</strain>
        <tissue evidence="1">Leaf</tissue>
    </source>
</reference>
<dbReference type="AlphaFoldDB" id="A0A7J7I2A1"/>
<dbReference type="PANTHER" id="PTHR45733">
    <property type="entry name" value="FORMIN-J"/>
    <property type="match status" value="1"/>
</dbReference>
<dbReference type="EMBL" id="JACBKZ010000002">
    <property type="protein sequence ID" value="KAF5958895.1"/>
    <property type="molecule type" value="Genomic_DNA"/>
</dbReference>
<dbReference type="InterPro" id="IPR051144">
    <property type="entry name" value="Formin_homology_domain"/>
</dbReference>
<evidence type="ECO:0008006" key="3">
    <source>
        <dbReference type="Google" id="ProtNLM"/>
    </source>
</evidence>
<proteinExistence type="predicted"/>
<evidence type="ECO:0000313" key="1">
    <source>
        <dbReference type="EMBL" id="KAF5958895.1"/>
    </source>
</evidence>
<dbReference type="PANTHER" id="PTHR45733:SF17">
    <property type="entry name" value="FORMIN-LIKE PROTEIN 14"/>
    <property type="match status" value="1"/>
</dbReference>
<accession>A0A7J7I2A1</accession>
<gene>
    <name evidence="1" type="ORF">HYC85_006120</name>
</gene>